<evidence type="ECO:0000313" key="1">
    <source>
        <dbReference type="EMBL" id="KWZ43774.1"/>
    </source>
</evidence>
<dbReference type="Pfam" id="PF06252">
    <property type="entry name" value="GemA"/>
    <property type="match status" value="1"/>
</dbReference>
<reference evidence="1 2" key="1">
    <citation type="submission" date="2015-11" db="EMBL/GenBank/DDBJ databases">
        <authorList>
            <person name="Sahl J."/>
            <person name="Wagner D."/>
            <person name="Keim P."/>
        </authorList>
    </citation>
    <scope>NUCLEOTIDE SEQUENCE [LARGE SCALE GENOMIC DNA]</scope>
    <source>
        <strain evidence="1 2">BDU18</strain>
    </source>
</reference>
<evidence type="ECO:0000313" key="2">
    <source>
        <dbReference type="Proteomes" id="UP000070255"/>
    </source>
</evidence>
<keyword evidence="2" id="KW-1185">Reference proteome</keyword>
<organism evidence="1 2">
    <name type="scientific">Burkholderia savannae</name>
    <dbReference type="NCBI Taxonomy" id="1637837"/>
    <lineage>
        <taxon>Bacteria</taxon>
        <taxon>Pseudomonadati</taxon>
        <taxon>Pseudomonadota</taxon>
        <taxon>Betaproteobacteria</taxon>
        <taxon>Burkholderiales</taxon>
        <taxon>Burkholderiaceae</taxon>
        <taxon>Burkholderia</taxon>
        <taxon>pseudomallei group</taxon>
    </lineage>
</organism>
<protein>
    <recommendedName>
        <fullName evidence="3">Regulatory protein GemA</fullName>
    </recommendedName>
</protein>
<accession>A0ABR5TFK3</accession>
<comment type="caution">
    <text evidence="1">The sequence shown here is derived from an EMBL/GenBank/DDBJ whole genome shotgun (WGS) entry which is preliminary data.</text>
</comment>
<evidence type="ECO:0008006" key="3">
    <source>
        <dbReference type="Google" id="ProtNLM"/>
    </source>
</evidence>
<dbReference type="InterPro" id="IPR009363">
    <property type="entry name" value="Phage_Mu_Gp16"/>
</dbReference>
<proteinExistence type="predicted"/>
<name>A0ABR5TFK3_9BURK</name>
<sequence>MCSKSNRQFQSRNHAEWHRLIRLIHVAKRDLAMADDTDRSLLRRIGKKESAADLTVPDLERVLEHLKRCGFKVRSNKDARGRAGDDQSKMIRGLWLELAKRGVVHNSSEEALGAFVKRMIGVDALEWLSSAQASRVIEHLKKWRNRTMEAA</sequence>
<gene>
    <name evidence="1" type="ORF">WS72_13525</name>
</gene>
<dbReference type="Proteomes" id="UP000070255">
    <property type="component" value="Unassembled WGS sequence"/>
</dbReference>
<dbReference type="EMBL" id="LNJQ01000001">
    <property type="protein sequence ID" value="KWZ43774.1"/>
    <property type="molecule type" value="Genomic_DNA"/>
</dbReference>